<accession>A0ABT6FM80</accession>
<comment type="caution">
    <text evidence="1">The sequence shown here is derived from an EMBL/GenBank/DDBJ whole genome shotgun (WGS) entry which is preliminary data.</text>
</comment>
<keyword evidence="2" id="KW-1185">Reference proteome</keyword>
<reference evidence="1 2" key="1">
    <citation type="submission" date="2023-03" db="EMBL/GenBank/DDBJ databases">
        <title>Paludisphaera mucosa sp. nov. a novel planctomycete from northern fen.</title>
        <authorList>
            <person name="Ivanova A."/>
        </authorList>
    </citation>
    <scope>NUCLEOTIDE SEQUENCE [LARGE SCALE GENOMIC DNA]</scope>
    <source>
        <strain evidence="1 2">Pla2</strain>
    </source>
</reference>
<dbReference type="Proteomes" id="UP001216907">
    <property type="component" value="Unassembled WGS sequence"/>
</dbReference>
<sequence length="89" mass="9646">MTYEEIIRGHVIGHLTRDGETLGEDVGVEVRGPERATEARFTMPTGVIGVDEALVLECGGEKFALTVDDVLTSGRGTDRVFARVAMDPR</sequence>
<dbReference type="RefSeq" id="WP_277864807.1">
    <property type="nucleotide sequence ID" value="NZ_JARRAG010000008.1"/>
</dbReference>
<evidence type="ECO:0000313" key="2">
    <source>
        <dbReference type="Proteomes" id="UP001216907"/>
    </source>
</evidence>
<proteinExistence type="predicted"/>
<organism evidence="1 2">
    <name type="scientific">Paludisphaera mucosa</name>
    <dbReference type="NCBI Taxonomy" id="3030827"/>
    <lineage>
        <taxon>Bacteria</taxon>
        <taxon>Pseudomonadati</taxon>
        <taxon>Planctomycetota</taxon>
        <taxon>Planctomycetia</taxon>
        <taxon>Isosphaerales</taxon>
        <taxon>Isosphaeraceae</taxon>
        <taxon>Paludisphaera</taxon>
    </lineage>
</organism>
<protein>
    <submittedName>
        <fullName evidence="1">Uncharacterized protein</fullName>
    </submittedName>
</protein>
<gene>
    <name evidence="1" type="ORF">PZE19_32385</name>
</gene>
<name>A0ABT6FM80_9BACT</name>
<evidence type="ECO:0000313" key="1">
    <source>
        <dbReference type="EMBL" id="MDG3008488.1"/>
    </source>
</evidence>
<dbReference type="EMBL" id="JARRAG010000008">
    <property type="protein sequence ID" value="MDG3008488.1"/>
    <property type="molecule type" value="Genomic_DNA"/>
</dbReference>